<dbReference type="RefSeq" id="WP_061433894.1">
    <property type="nucleotide sequence ID" value="NZ_CP014546.1"/>
</dbReference>
<dbReference type="EMBL" id="CP014546">
    <property type="protein sequence ID" value="AMN76878.1"/>
    <property type="molecule type" value="Genomic_DNA"/>
</dbReference>
<proteinExistence type="predicted"/>
<sequence length="295" mass="32039">MMRRLLVAGLLTLGQCAIANAVEIMRWERIPLALPLIVGQERIVFVDQNIRVGIPRNLVDKLRVQSTGGALYLLAQEPIEPTRLQLQNVVSGEIMLVDIIATAGTANQQAPEPVKIVAGESPATRYGQASAKASSNRPTPPSDHSAEEVSQMPHRETPLPVVMTRYAAQMLYAPLRTVEPLEGIAQVKLNRGMNLSTLLPTLPVEASALGAWRLDEYRVTAVKLRNSSAQHLALDPRDLMGDFVTATFQHPYLGAHGDASDTTTVYLVTRGHGLAESILPVAIGQIDPKGGRREE</sequence>
<dbReference type="InterPro" id="IPR021844">
    <property type="entry name" value="Integr_conj_element_PFL4704"/>
</dbReference>
<accession>A0A127HQU9</accession>
<dbReference type="NCBIfam" id="TIGR03749">
    <property type="entry name" value="conj_TIGR03749"/>
    <property type="match status" value="1"/>
</dbReference>
<dbReference type="AlphaFoldDB" id="A0A127HQU9"/>
<reference evidence="2 3" key="1">
    <citation type="submission" date="2016-02" db="EMBL/GenBank/DDBJ databases">
        <title>Complete genome sequence of Pseudomonas azotoformans S4.</title>
        <authorList>
            <person name="Fang Y."/>
            <person name="Wu L."/>
            <person name="Feng G."/>
        </authorList>
    </citation>
    <scope>NUCLEOTIDE SEQUENCE [LARGE SCALE GENOMIC DNA]</scope>
    <source>
        <strain evidence="2 3">S4</strain>
    </source>
</reference>
<organism evidence="2 3">
    <name type="scientific">Pseudomonas azotoformans</name>
    <dbReference type="NCBI Taxonomy" id="47878"/>
    <lineage>
        <taxon>Bacteria</taxon>
        <taxon>Pseudomonadati</taxon>
        <taxon>Pseudomonadota</taxon>
        <taxon>Gammaproteobacteria</taxon>
        <taxon>Pseudomonadales</taxon>
        <taxon>Pseudomonadaceae</taxon>
        <taxon>Pseudomonas</taxon>
    </lineage>
</organism>
<gene>
    <name evidence="2" type="ORF">AYR47_00380</name>
</gene>
<evidence type="ECO:0000313" key="2">
    <source>
        <dbReference type="EMBL" id="AMN76878.1"/>
    </source>
</evidence>
<dbReference type="Proteomes" id="UP000070516">
    <property type="component" value="Chromosome"/>
</dbReference>
<evidence type="ECO:0000256" key="1">
    <source>
        <dbReference type="SAM" id="MobiDB-lite"/>
    </source>
</evidence>
<dbReference type="KEGG" id="pazo:AYR47_00380"/>
<feature type="region of interest" description="Disordered" evidence="1">
    <location>
        <begin position="125"/>
        <end position="155"/>
    </location>
</feature>
<evidence type="ECO:0000313" key="3">
    <source>
        <dbReference type="Proteomes" id="UP000070516"/>
    </source>
</evidence>
<name>A0A127HQU9_PSEAZ</name>
<dbReference type="Pfam" id="PF11920">
    <property type="entry name" value="DUF3438"/>
    <property type="match status" value="1"/>
</dbReference>
<protein>
    <submittedName>
        <fullName evidence="2">Conjugal transfer protein</fullName>
    </submittedName>
</protein>